<comment type="caution">
    <text evidence="1">The sequence shown here is derived from an EMBL/GenBank/DDBJ whole genome shotgun (WGS) entry which is preliminary data.</text>
</comment>
<organism evidence="1 2">
    <name type="scientific">Stylosanthes scabra</name>
    <dbReference type="NCBI Taxonomy" id="79078"/>
    <lineage>
        <taxon>Eukaryota</taxon>
        <taxon>Viridiplantae</taxon>
        <taxon>Streptophyta</taxon>
        <taxon>Embryophyta</taxon>
        <taxon>Tracheophyta</taxon>
        <taxon>Spermatophyta</taxon>
        <taxon>Magnoliopsida</taxon>
        <taxon>eudicotyledons</taxon>
        <taxon>Gunneridae</taxon>
        <taxon>Pentapetalae</taxon>
        <taxon>rosids</taxon>
        <taxon>fabids</taxon>
        <taxon>Fabales</taxon>
        <taxon>Fabaceae</taxon>
        <taxon>Papilionoideae</taxon>
        <taxon>50 kb inversion clade</taxon>
        <taxon>dalbergioids sensu lato</taxon>
        <taxon>Dalbergieae</taxon>
        <taxon>Pterocarpus clade</taxon>
        <taxon>Stylosanthes</taxon>
    </lineage>
</organism>
<evidence type="ECO:0000313" key="1">
    <source>
        <dbReference type="EMBL" id="MED6192757.1"/>
    </source>
</evidence>
<proteinExistence type="predicted"/>
<sequence length="78" mass="9225">MKDKSHGGGNVKLEEDNGRCRLWKKKENRHSLRPDDAFDLYLKIAELEIGARNDSEDLHEELLRLDKPSKWDKPLRNR</sequence>
<accession>A0ABU6X4G7</accession>
<reference evidence="1 2" key="1">
    <citation type="journal article" date="2023" name="Plants (Basel)">
        <title>Bridging the Gap: Combining Genomics and Transcriptomics Approaches to Understand Stylosanthes scabra, an Orphan Legume from the Brazilian Caatinga.</title>
        <authorList>
            <person name="Ferreira-Neto J.R.C."/>
            <person name="da Silva M.D."/>
            <person name="Binneck E."/>
            <person name="de Melo N.F."/>
            <person name="da Silva R.H."/>
            <person name="de Melo A.L.T.M."/>
            <person name="Pandolfi V."/>
            <person name="Bustamante F.O."/>
            <person name="Brasileiro-Vidal A.C."/>
            <person name="Benko-Iseppon A.M."/>
        </authorList>
    </citation>
    <scope>NUCLEOTIDE SEQUENCE [LARGE SCALE GENOMIC DNA]</scope>
    <source>
        <tissue evidence="1">Leaves</tissue>
    </source>
</reference>
<gene>
    <name evidence="1" type="ORF">PIB30_013139</name>
</gene>
<dbReference type="EMBL" id="JASCZI010211482">
    <property type="protein sequence ID" value="MED6192757.1"/>
    <property type="molecule type" value="Genomic_DNA"/>
</dbReference>
<dbReference type="Proteomes" id="UP001341840">
    <property type="component" value="Unassembled WGS sequence"/>
</dbReference>
<keyword evidence="2" id="KW-1185">Reference proteome</keyword>
<evidence type="ECO:0000313" key="2">
    <source>
        <dbReference type="Proteomes" id="UP001341840"/>
    </source>
</evidence>
<protein>
    <submittedName>
        <fullName evidence="1">Uncharacterized protein</fullName>
    </submittedName>
</protein>
<name>A0ABU6X4G7_9FABA</name>